<evidence type="ECO:0000313" key="2">
    <source>
        <dbReference type="Proteomes" id="UP001140091"/>
    </source>
</evidence>
<name>A0A9W8IZ15_9AGAR</name>
<organism evidence="1 2">
    <name type="scientific">Candolleomyces eurysporus</name>
    <dbReference type="NCBI Taxonomy" id="2828524"/>
    <lineage>
        <taxon>Eukaryota</taxon>
        <taxon>Fungi</taxon>
        <taxon>Dikarya</taxon>
        <taxon>Basidiomycota</taxon>
        <taxon>Agaricomycotina</taxon>
        <taxon>Agaricomycetes</taxon>
        <taxon>Agaricomycetidae</taxon>
        <taxon>Agaricales</taxon>
        <taxon>Agaricineae</taxon>
        <taxon>Psathyrellaceae</taxon>
        <taxon>Candolleomyces</taxon>
    </lineage>
</organism>
<gene>
    <name evidence="1" type="ORF">H1R20_g13780</name>
</gene>
<dbReference type="EMBL" id="JANBPK010001363">
    <property type="protein sequence ID" value="KAJ2923309.1"/>
    <property type="molecule type" value="Genomic_DNA"/>
</dbReference>
<comment type="caution">
    <text evidence="1">The sequence shown here is derived from an EMBL/GenBank/DDBJ whole genome shotgun (WGS) entry which is preliminary data.</text>
</comment>
<evidence type="ECO:0000313" key="1">
    <source>
        <dbReference type="EMBL" id="KAJ2923309.1"/>
    </source>
</evidence>
<protein>
    <submittedName>
        <fullName evidence="1">Uncharacterized protein</fullName>
    </submittedName>
</protein>
<dbReference type="Proteomes" id="UP001140091">
    <property type="component" value="Unassembled WGS sequence"/>
</dbReference>
<reference evidence="1" key="1">
    <citation type="submission" date="2022-06" db="EMBL/GenBank/DDBJ databases">
        <title>Genome Sequence of Candolleomyces eurysporus.</title>
        <authorList>
            <person name="Buettner E."/>
        </authorList>
    </citation>
    <scope>NUCLEOTIDE SEQUENCE</scope>
    <source>
        <strain evidence="1">VTCC 930004</strain>
    </source>
</reference>
<feature type="non-terminal residue" evidence="1">
    <location>
        <position position="248"/>
    </location>
</feature>
<keyword evidence="2" id="KW-1185">Reference proteome</keyword>
<dbReference type="AlphaFoldDB" id="A0A9W8IZ15"/>
<dbReference type="OrthoDB" id="2404451at2759"/>
<sequence>MLLMKGHNGIYPCRMCKICGILKPGGTTYYTPLISPRSLPIPPDHPRSYDPSNLPLRSHEEFIQDGTYSQSAPNAAQSEQRARASGVKGVPFLSLIPSLFFPMSFPFDFMHLVYENLIKNLISFWCGAYKDLDHDEEPYSIDKTVWSAIGEATAAAGKTTPASYGPSVPNLTEDGVKLTADMYSFWFQYLGPVFLQKVFVNQTVYQHFVELVKLITKCLQFTITVIRRLHRHPLKFANLFVKFANRRR</sequence>
<accession>A0A9W8IZ15</accession>
<proteinExistence type="predicted"/>